<feature type="chain" id="PRO_5034323736" evidence="5">
    <location>
        <begin position="25"/>
        <end position="601"/>
    </location>
</feature>
<dbReference type="GO" id="GO:0019760">
    <property type="term" value="P:glucosinolate metabolic process"/>
    <property type="evidence" value="ECO:0007669"/>
    <property type="project" value="UniProtKB-ARBA"/>
</dbReference>
<gene>
    <name evidence="6" type="ORF">CSOJ01_13790</name>
</gene>
<evidence type="ECO:0000256" key="5">
    <source>
        <dbReference type="SAM" id="SignalP"/>
    </source>
</evidence>
<dbReference type="SUPFAM" id="SSF117281">
    <property type="entry name" value="Kelch motif"/>
    <property type="match status" value="1"/>
</dbReference>
<evidence type="ECO:0000256" key="1">
    <source>
        <dbReference type="ARBA" id="ARBA00022737"/>
    </source>
</evidence>
<proteinExistence type="predicted"/>
<keyword evidence="1" id="KW-0677">Repeat</keyword>
<keyword evidence="4" id="KW-0472">Membrane</keyword>
<dbReference type="InterPro" id="IPR015915">
    <property type="entry name" value="Kelch-typ_b-propeller"/>
</dbReference>
<dbReference type="PANTHER" id="PTHR47435:SF4">
    <property type="entry name" value="KELCH REPEAT PROTEIN (AFU_ORTHOLOGUE AFUA_5G12780)"/>
    <property type="match status" value="1"/>
</dbReference>
<evidence type="ECO:0000256" key="3">
    <source>
        <dbReference type="SAM" id="MobiDB-lite"/>
    </source>
</evidence>
<keyword evidence="2" id="KW-0408">Iron</keyword>
<feature type="compositionally biased region" description="Basic and acidic residues" evidence="3">
    <location>
        <begin position="543"/>
        <end position="552"/>
    </location>
</feature>
<evidence type="ECO:0000256" key="2">
    <source>
        <dbReference type="ARBA" id="ARBA00023004"/>
    </source>
</evidence>
<accession>A0A8H6IRV4</accession>
<dbReference type="Gene3D" id="2.120.10.80">
    <property type="entry name" value="Kelch-type beta propeller"/>
    <property type="match status" value="1"/>
</dbReference>
<organism evidence="6 7">
    <name type="scientific">Colletotrichum sojae</name>
    <dbReference type="NCBI Taxonomy" id="2175907"/>
    <lineage>
        <taxon>Eukaryota</taxon>
        <taxon>Fungi</taxon>
        <taxon>Dikarya</taxon>
        <taxon>Ascomycota</taxon>
        <taxon>Pezizomycotina</taxon>
        <taxon>Sordariomycetes</taxon>
        <taxon>Hypocreomycetidae</taxon>
        <taxon>Glomerellales</taxon>
        <taxon>Glomerellaceae</taxon>
        <taxon>Colletotrichum</taxon>
        <taxon>Colletotrichum orchidearum species complex</taxon>
    </lineage>
</organism>
<dbReference type="AlphaFoldDB" id="A0A8H6IRV4"/>
<keyword evidence="7" id="KW-1185">Reference proteome</keyword>
<feature type="region of interest" description="Disordered" evidence="3">
    <location>
        <begin position="443"/>
        <end position="468"/>
    </location>
</feature>
<evidence type="ECO:0000313" key="7">
    <source>
        <dbReference type="Proteomes" id="UP000652219"/>
    </source>
</evidence>
<keyword evidence="4" id="KW-0812">Transmembrane</keyword>
<feature type="signal peptide" evidence="5">
    <location>
        <begin position="1"/>
        <end position="24"/>
    </location>
</feature>
<dbReference type="Proteomes" id="UP000652219">
    <property type="component" value="Unassembled WGS sequence"/>
</dbReference>
<dbReference type="EMBL" id="WIGN01000420">
    <property type="protein sequence ID" value="KAF6793818.1"/>
    <property type="molecule type" value="Genomic_DNA"/>
</dbReference>
<keyword evidence="4" id="KW-1133">Transmembrane helix</keyword>
<name>A0A8H6IRV4_9PEZI</name>
<sequence length="601" mass="65587">MLLRSLVEGVLLGLALQIPSVANAQSDWKLTDNPSNDYFLRRALARVTVLGNYAYIDGGELSQRGADGQPVKNRESNPVNSTLLIDLSKSWSASNVTIRTIEKPTIGMDGQAMWKHDGTNTFFIWGGHIAHGGKIDTPQSWKFEADSQGGGAWTTETPANPTFFSQLRRNEEGAYASTPDGGFWFGGIASAWTNPSPYSQPVPGVLSYNMTTKQWANETTPGFNAFSEYGTMVGGGAVYIPTFGDNGLIVLLGGATYTLAASQKQPYGWMDFNNLTFYDPISKEWYWQKTTGMAPTARRGFCYVGAEGKNGTYEVFVFGGFNGDTQATFDDVFVLSLPGFVWTQVPYKSTLTRRYQTCTVVGRRQMLSVGGTDGKTGWTGEDPWPRGLGLFDMTDWAWKNDYDADAADYETHKTIQDWYQEVGVKDVKWSFEGVQKVFVKSAAATNSTEGGPVEEKPTEAASPPQDESKKIVSTAVITGVVVGVVLGLALVAGVFWYLRRRKQRAALSSGASLPRDGDSGISPSSYDPLPPSELNSHSPPPELHGHSPKPELDGGVMAKQETWVDGPKTEMAATHGHHVTVMELDAQQFHGQEQSEGLLRK</sequence>
<feature type="transmembrane region" description="Helical" evidence="4">
    <location>
        <begin position="471"/>
        <end position="498"/>
    </location>
</feature>
<evidence type="ECO:0000256" key="4">
    <source>
        <dbReference type="SAM" id="Phobius"/>
    </source>
</evidence>
<comment type="caution">
    <text evidence="6">The sequence shown here is derived from an EMBL/GenBank/DDBJ whole genome shotgun (WGS) entry which is preliminary data.</text>
</comment>
<keyword evidence="5" id="KW-0732">Signal</keyword>
<reference evidence="6 7" key="1">
    <citation type="journal article" date="2020" name="Phytopathology">
        <title>Genome Sequence Resources of Colletotrichum truncatum, C. plurivorum, C. musicola, and C. sojae: Four Species Pathogenic to Soybean (Glycine max).</title>
        <authorList>
            <person name="Rogerio F."/>
            <person name="Boufleur T.R."/>
            <person name="Ciampi-Guillardi M."/>
            <person name="Sukno S.A."/>
            <person name="Thon M.R."/>
            <person name="Massola Junior N.S."/>
            <person name="Baroncelli R."/>
        </authorList>
    </citation>
    <scope>NUCLEOTIDE SEQUENCE [LARGE SCALE GENOMIC DNA]</scope>
    <source>
        <strain evidence="6 7">LFN0009</strain>
    </source>
</reference>
<protein>
    <submittedName>
        <fullName evidence="6">Kelch repeat protein</fullName>
    </submittedName>
</protein>
<evidence type="ECO:0000313" key="6">
    <source>
        <dbReference type="EMBL" id="KAF6793818.1"/>
    </source>
</evidence>
<dbReference type="PANTHER" id="PTHR47435">
    <property type="entry name" value="KELCH REPEAT PROTEIN (AFU_ORTHOLOGUE AFUA_5G12780)"/>
    <property type="match status" value="1"/>
</dbReference>
<feature type="region of interest" description="Disordered" evidence="3">
    <location>
        <begin position="507"/>
        <end position="554"/>
    </location>
</feature>